<keyword evidence="3" id="KW-1185">Reference proteome</keyword>
<dbReference type="PATRIC" id="fig|477184.5.peg.4508"/>
<sequence length="45" mass="4941">MKRFLAVLLLLFGGFAAEAAKPFQCQLVSNSRPRRDPLPPDGSQP</sequence>
<accession>H0FCS6</accession>
<proteinExistence type="predicted"/>
<gene>
    <name evidence="2" type="ORF">KYC_22926</name>
</gene>
<keyword evidence="1" id="KW-0732">Signal</keyword>
<evidence type="ECO:0000313" key="3">
    <source>
        <dbReference type="Proteomes" id="UP000003113"/>
    </source>
</evidence>
<dbReference type="RefSeq" id="WP_008166803.1">
    <property type="nucleotide sequence ID" value="NZ_AGUF01000073.1"/>
</dbReference>
<feature type="signal peptide" evidence="1">
    <location>
        <begin position="1"/>
        <end position="19"/>
    </location>
</feature>
<protein>
    <submittedName>
        <fullName evidence="2">Uncharacterized protein</fullName>
    </submittedName>
</protein>
<dbReference type="Proteomes" id="UP000003113">
    <property type="component" value="Unassembled WGS sequence"/>
</dbReference>
<evidence type="ECO:0000313" key="2">
    <source>
        <dbReference type="EMBL" id="EHK64031.1"/>
    </source>
</evidence>
<dbReference type="AlphaFoldDB" id="H0FCS6"/>
<reference evidence="2 3" key="1">
    <citation type="journal article" date="2012" name="J. Bacteriol.">
        <title>Genome sequence of the highly efficient arsenite-oxidizing bacterium Achromobacter arsenitoxydans SY8.</title>
        <authorList>
            <person name="Li X."/>
            <person name="Hu Y."/>
            <person name="Gong J."/>
            <person name="Lin Y."/>
            <person name="Johnstone L."/>
            <person name="Rensing C."/>
            <person name="Wang G."/>
        </authorList>
    </citation>
    <scope>NUCLEOTIDE SEQUENCE [LARGE SCALE GENOMIC DNA]</scope>
    <source>
        <strain evidence="2 3">SY8</strain>
    </source>
</reference>
<name>H0FCS6_9BURK</name>
<dbReference type="EMBL" id="AGUF01000073">
    <property type="protein sequence ID" value="EHK64031.1"/>
    <property type="molecule type" value="Genomic_DNA"/>
</dbReference>
<dbReference type="STRING" id="477184.KYC_22926"/>
<feature type="chain" id="PRO_5003532626" evidence="1">
    <location>
        <begin position="20"/>
        <end position="45"/>
    </location>
</feature>
<evidence type="ECO:0000256" key="1">
    <source>
        <dbReference type="SAM" id="SignalP"/>
    </source>
</evidence>
<comment type="caution">
    <text evidence="2">The sequence shown here is derived from an EMBL/GenBank/DDBJ whole genome shotgun (WGS) entry which is preliminary data.</text>
</comment>
<organism evidence="2 3">
    <name type="scientific">Achromobacter arsenitoxydans SY8</name>
    <dbReference type="NCBI Taxonomy" id="477184"/>
    <lineage>
        <taxon>Bacteria</taxon>
        <taxon>Pseudomonadati</taxon>
        <taxon>Pseudomonadota</taxon>
        <taxon>Betaproteobacteria</taxon>
        <taxon>Burkholderiales</taxon>
        <taxon>Alcaligenaceae</taxon>
        <taxon>Achromobacter</taxon>
    </lineage>
</organism>